<accession>E2BUX5</accession>
<dbReference type="EMBL" id="GL450772">
    <property type="protein sequence ID" value="EFN80512.1"/>
    <property type="molecule type" value="Genomic_DNA"/>
</dbReference>
<evidence type="ECO:0000256" key="1">
    <source>
        <dbReference type="SAM" id="MobiDB-lite"/>
    </source>
</evidence>
<dbReference type="AlphaFoldDB" id="E2BUX5"/>
<keyword evidence="3" id="KW-1185">Reference proteome</keyword>
<dbReference type="InParanoid" id="E2BUX5"/>
<sequence>MPQFNSFVRDTKLFFTSLTLAKLTSIKKFDRGYNFVVLINYNITCSRQRLTVLAEEHDDDDDDDGGGGGGGKKRDRVGGERNAGKYVGLAVSHLDFDVKMSLFAGPVEPKVGLSNVECRSVKLNTFFNNDVSHIRSAILNFTKWVWFIIGDIFANEETLIRGEENVCLKRSEAPAGFVRVRVVAGGERRAKP</sequence>
<feature type="compositionally biased region" description="Acidic residues" evidence="1">
    <location>
        <begin position="56"/>
        <end position="65"/>
    </location>
</feature>
<gene>
    <name evidence="2" type="ORF">EAI_05651</name>
</gene>
<feature type="region of interest" description="Disordered" evidence="1">
    <location>
        <begin position="56"/>
        <end position="79"/>
    </location>
</feature>
<proteinExistence type="predicted"/>
<evidence type="ECO:0000313" key="3">
    <source>
        <dbReference type="Proteomes" id="UP000008237"/>
    </source>
</evidence>
<evidence type="ECO:0000313" key="2">
    <source>
        <dbReference type="EMBL" id="EFN80512.1"/>
    </source>
</evidence>
<organism evidence="3">
    <name type="scientific">Harpegnathos saltator</name>
    <name type="common">Jerdon's jumping ant</name>
    <dbReference type="NCBI Taxonomy" id="610380"/>
    <lineage>
        <taxon>Eukaryota</taxon>
        <taxon>Metazoa</taxon>
        <taxon>Ecdysozoa</taxon>
        <taxon>Arthropoda</taxon>
        <taxon>Hexapoda</taxon>
        <taxon>Insecta</taxon>
        <taxon>Pterygota</taxon>
        <taxon>Neoptera</taxon>
        <taxon>Endopterygota</taxon>
        <taxon>Hymenoptera</taxon>
        <taxon>Apocrita</taxon>
        <taxon>Aculeata</taxon>
        <taxon>Formicoidea</taxon>
        <taxon>Formicidae</taxon>
        <taxon>Ponerinae</taxon>
        <taxon>Ponerini</taxon>
        <taxon>Harpegnathos</taxon>
    </lineage>
</organism>
<protein>
    <submittedName>
        <fullName evidence="2">Uncharacterized protein</fullName>
    </submittedName>
</protein>
<reference evidence="2 3" key="1">
    <citation type="journal article" date="2010" name="Science">
        <title>Genomic comparison of the ants Camponotus floridanus and Harpegnathos saltator.</title>
        <authorList>
            <person name="Bonasio R."/>
            <person name="Zhang G."/>
            <person name="Ye C."/>
            <person name="Mutti N.S."/>
            <person name="Fang X."/>
            <person name="Qin N."/>
            <person name="Donahue G."/>
            <person name="Yang P."/>
            <person name="Li Q."/>
            <person name="Li C."/>
            <person name="Zhang P."/>
            <person name="Huang Z."/>
            <person name="Berger S.L."/>
            <person name="Reinberg D."/>
            <person name="Wang J."/>
            <person name="Liebig J."/>
        </authorList>
    </citation>
    <scope>NUCLEOTIDE SEQUENCE [LARGE SCALE GENOMIC DNA]</scope>
    <source>
        <strain evidence="2 3">R22 G/1</strain>
    </source>
</reference>
<dbReference type="Proteomes" id="UP000008237">
    <property type="component" value="Unassembled WGS sequence"/>
</dbReference>
<name>E2BUX5_HARSA</name>